<dbReference type="EMBL" id="RCTF01000002">
    <property type="protein sequence ID" value="RLP81108.1"/>
    <property type="molecule type" value="Genomic_DNA"/>
</dbReference>
<comment type="similarity">
    <text evidence="2">Belongs to the EamA transporter family.</text>
</comment>
<keyword evidence="4 6" id="KW-1133">Transmembrane helix</keyword>
<dbReference type="AlphaFoldDB" id="A0A3L7ANQ7"/>
<keyword evidence="3 6" id="KW-0812">Transmembrane</keyword>
<sequence>MSHPPREAPLSPTDWTLYVASVVIFGIGWLPMRLQLGEVAPEVSAFWRFVFATPVMFALVFATRSRLAFGLRDHLLFLGLGACLFSFNFLSFYYAGYHLPSGLISVVFSLVAIIIPLLSALLLGAPLRRGLFLGALLGVAGTGLVFGPAVVAVFTGAAAGAEAQAHMGMGLILALVGTVCFSLGSILSGIAGRRGLPLLSMTAFSFAYGLAVLGIAALIGGSPFIMEMTPRYLGSLAFLIIGPTLSGFGIYLALVRRIGASRAGYGTVLYPLIALAISTVFEDYHWTLSAAFGIALVLIGNMLVLRAPAPARAS</sequence>
<protein>
    <submittedName>
        <fullName evidence="8">DMT family transporter</fullName>
    </submittedName>
</protein>
<proteinExistence type="inferred from homology"/>
<feature type="transmembrane region" description="Helical" evidence="6">
    <location>
        <begin position="131"/>
        <end position="159"/>
    </location>
</feature>
<organism evidence="8 9">
    <name type="scientific">Xanthobacter tagetidis</name>
    <dbReference type="NCBI Taxonomy" id="60216"/>
    <lineage>
        <taxon>Bacteria</taxon>
        <taxon>Pseudomonadati</taxon>
        <taxon>Pseudomonadota</taxon>
        <taxon>Alphaproteobacteria</taxon>
        <taxon>Hyphomicrobiales</taxon>
        <taxon>Xanthobacteraceae</taxon>
        <taxon>Xanthobacter</taxon>
    </lineage>
</organism>
<accession>A0A3L7ANQ7</accession>
<dbReference type="InterPro" id="IPR050638">
    <property type="entry name" value="AA-Vitamin_Transporters"/>
</dbReference>
<dbReference type="RefSeq" id="WP_121621960.1">
    <property type="nucleotide sequence ID" value="NZ_JACIIW010000003.1"/>
</dbReference>
<evidence type="ECO:0000313" key="9">
    <source>
        <dbReference type="Proteomes" id="UP000269692"/>
    </source>
</evidence>
<dbReference type="OrthoDB" id="2352272at2"/>
<feature type="domain" description="EamA" evidence="7">
    <location>
        <begin position="169"/>
        <end position="305"/>
    </location>
</feature>
<gene>
    <name evidence="8" type="ORF">D9R14_03700</name>
</gene>
<feature type="transmembrane region" description="Helical" evidence="6">
    <location>
        <begin position="15"/>
        <end position="32"/>
    </location>
</feature>
<feature type="transmembrane region" description="Helical" evidence="6">
    <location>
        <begin position="203"/>
        <end position="226"/>
    </location>
</feature>
<dbReference type="Proteomes" id="UP000269692">
    <property type="component" value="Unassembled WGS sequence"/>
</dbReference>
<dbReference type="InterPro" id="IPR037185">
    <property type="entry name" value="EmrE-like"/>
</dbReference>
<feature type="transmembrane region" description="Helical" evidence="6">
    <location>
        <begin position="232"/>
        <end position="254"/>
    </location>
</feature>
<evidence type="ECO:0000256" key="1">
    <source>
        <dbReference type="ARBA" id="ARBA00004141"/>
    </source>
</evidence>
<keyword evidence="5 6" id="KW-0472">Membrane</keyword>
<dbReference type="PANTHER" id="PTHR32322">
    <property type="entry name" value="INNER MEMBRANE TRANSPORTER"/>
    <property type="match status" value="1"/>
</dbReference>
<evidence type="ECO:0000256" key="3">
    <source>
        <dbReference type="ARBA" id="ARBA00022692"/>
    </source>
</evidence>
<feature type="transmembrane region" description="Helical" evidence="6">
    <location>
        <begin position="263"/>
        <end position="281"/>
    </location>
</feature>
<evidence type="ECO:0000256" key="5">
    <source>
        <dbReference type="ARBA" id="ARBA00023136"/>
    </source>
</evidence>
<reference evidence="8 9" key="1">
    <citation type="submission" date="2018-10" db="EMBL/GenBank/DDBJ databases">
        <title>Xanthobacter tagetidis genome sequencing and assembly.</title>
        <authorList>
            <person name="Maclea K.S."/>
            <person name="Goen A.E."/>
            <person name="Fatima S.A."/>
        </authorList>
    </citation>
    <scope>NUCLEOTIDE SEQUENCE [LARGE SCALE GENOMIC DNA]</scope>
    <source>
        <strain evidence="8 9">ATCC 700314</strain>
    </source>
</reference>
<feature type="transmembrane region" description="Helical" evidence="6">
    <location>
        <begin position="102"/>
        <end position="124"/>
    </location>
</feature>
<dbReference type="GO" id="GO:0016020">
    <property type="term" value="C:membrane"/>
    <property type="evidence" value="ECO:0007669"/>
    <property type="project" value="UniProtKB-SubCell"/>
</dbReference>
<evidence type="ECO:0000256" key="2">
    <source>
        <dbReference type="ARBA" id="ARBA00007362"/>
    </source>
</evidence>
<keyword evidence="9" id="KW-1185">Reference proteome</keyword>
<evidence type="ECO:0000256" key="4">
    <source>
        <dbReference type="ARBA" id="ARBA00022989"/>
    </source>
</evidence>
<comment type="caution">
    <text evidence="8">The sequence shown here is derived from an EMBL/GenBank/DDBJ whole genome shotgun (WGS) entry which is preliminary data.</text>
</comment>
<feature type="transmembrane region" description="Helical" evidence="6">
    <location>
        <begin position="287"/>
        <end position="305"/>
    </location>
</feature>
<feature type="domain" description="EamA" evidence="7">
    <location>
        <begin position="18"/>
        <end position="146"/>
    </location>
</feature>
<dbReference type="SUPFAM" id="SSF103481">
    <property type="entry name" value="Multidrug resistance efflux transporter EmrE"/>
    <property type="match status" value="2"/>
</dbReference>
<dbReference type="Pfam" id="PF00892">
    <property type="entry name" value="EamA"/>
    <property type="match status" value="2"/>
</dbReference>
<feature type="transmembrane region" description="Helical" evidence="6">
    <location>
        <begin position="75"/>
        <end position="96"/>
    </location>
</feature>
<evidence type="ECO:0000256" key="6">
    <source>
        <dbReference type="SAM" id="Phobius"/>
    </source>
</evidence>
<comment type="subcellular location">
    <subcellularLocation>
        <location evidence="1">Membrane</location>
        <topology evidence="1">Multi-pass membrane protein</topology>
    </subcellularLocation>
</comment>
<dbReference type="PANTHER" id="PTHR32322:SF2">
    <property type="entry name" value="EAMA DOMAIN-CONTAINING PROTEIN"/>
    <property type="match status" value="1"/>
</dbReference>
<evidence type="ECO:0000259" key="7">
    <source>
        <dbReference type="Pfam" id="PF00892"/>
    </source>
</evidence>
<feature type="transmembrane region" description="Helical" evidence="6">
    <location>
        <begin position="44"/>
        <end position="63"/>
    </location>
</feature>
<dbReference type="InterPro" id="IPR000620">
    <property type="entry name" value="EamA_dom"/>
</dbReference>
<feature type="transmembrane region" description="Helical" evidence="6">
    <location>
        <begin position="171"/>
        <end position="191"/>
    </location>
</feature>
<evidence type="ECO:0000313" key="8">
    <source>
        <dbReference type="EMBL" id="RLP81108.1"/>
    </source>
</evidence>
<name>A0A3L7ANQ7_9HYPH</name>